<sequence>MKRTRFLTFMMLPIFVVSCQKKSIVPETENEITTFGQIYALLTNDITEIPKLKSKIIAQYPNKNTNGEIIELFKLYGY</sequence>
<reference evidence="1" key="1">
    <citation type="journal article" date="2014" name="Int. J. Syst. Evol. Microbiol.">
        <title>Complete genome sequence of Corynebacterium casei LMG S-19264T (=DSM 44701T), isolated from a smear-ripened cheese.</title>
        <authorList>
            <consortium name="US DOE Joint Genome Institute (JGI-PGF)"/>
            <person name="Walter F."/>
            <person name="Albersmeier A."/>
            <person name="Kalinowski J."/>
            <person name="Ruckert C."/>
        </authorList>
    </citation>
    <scope>NUCLEOTIDE SEQUENCE</scope>
    <source>
        <strain evidence="1">CGMCC 1.15966</strain>
    </source>
</reference>
<dbReference type="Proteomes" id="UP000614460">
    <property type="component" value="Unassembled WGS sequence"/>
</dbReference>
<dbReference type="AlphaFoldDB" id="A0A8H9FXU5"/>
<evidence type="ECO:0000313" key="2">
    <source>
        <dbReference type="Proteomes" id="UP000614460"/>
    </source>
</evidence>
<accession>A0A8H9FXU5</accession>
<name>A0A8H9FXU5_9SPHI</name>
<dbReference type="EMBL" id="BMKM01000002">
    <property type="protein sequence ID" value="GGE14957.1"/>
    <property type="molecule type" value="Genomic_DNA"/>
</dbReference>
<keyword evidence="2" id="KW-1185">Reference proteome</keyword>
<dbReference type="RefSeq" id="WP_182498830.1">
    <property type="nucleotide sequence ID" value="NZ_BMKM01000002.1"/>
</dbReference>
<protein>
    <submittedName>
        <fullName evidence="1">Uncharacterized protein</fullName>
    </submittedName>
</protein>
<organism evidence="1 2">
    <name type="scientific">Sphingobacterium cellulitidis</name>
    <dbReference type="NCBI Taxonomy" id="1768011"/>
    <lineage>
        <taxon>Bacteria</taxon>
        <taxon>Pseudomonadati</taxon>
        <taxon>Bacteroidota</taxon>
        <taxon>Sphingobacteriia</taxon>
        <taxon>Sphingobacteriales</taxon>
        <taxon>Sphingobacteriaceae</taxon>
        <taxon>Sphingobacterium</taxon>
    </lineage>
</organism>
<dbReference type="PROSITE" id="PS51257">
    <property type="entry name" value="PROKAR_LIPOPROTEIN"/>
    <property type="match status" value="1"/>
</dbReference>
<reference evidence="1" key="2">
    <citation type="submission" date="2020-09" db="EMBL/GenBank/DDBJ databases">
        <authorList>
            <person name="Sun Q."/>
            <person name="Zhou Y."/>
        </authorList>
    </citation>
    <scope>NUCLEOTIDE SEQUENCE</scope>
    <source>
        <strain evidence="1">CGMCC 1.15966</strain>
    </source>
</reference>
<evidence type="ECO:0000313" key="1">
    <source>
        <dbReference type="EMBL" id="GGE14957.1"/>
    </source>
</evidence>
<gene>
    <name evidence="1" type="ORF">GCM10011516_10930</name>
</gene>
<comment type="caution">
    <text evidence="1">The sequence shown here is derived from an EMBL/GenBank/DDBJ whole genome shotgun (WGS) entry which is preliminary data.</text>
</comment>
<proteinExistence type="predicted"/>